<name>A0ABR3JI37_9AGAR</name>
<keyword evidence="2" id="KW-1185">Reference proteome</keyword>
<gene>
    <name evidence="1" type="ORF">HGRIS_001596</name>
</gene>
<dbReference type="Proteomes" id="UP001556367">
    <property type="component" value="Unassembled WGS sequence"/>
</dbReference>
<evidence type="ECO:0000313" key="2">
    <source>
        <dbReference type="Proteomes" id="UP001556367"/>
    </source>
</evidence>
<organism evidence="1 2">
    <name type="scientific">Hohenbuehelia grisea</name>
    <dbReference type="NCBI Taxonomy" id="104357"/>
    <lineage>
        <taxon>Eukaryota</taxon>
        <taxon>Fungi</taxon>
        <taxon>Dikarya</taxon>
        <taxon>Basidiomycota</taxon>
        <taxon>Agaricomycotina</taxon>
        <taxon>Agaricomycetes</taxon>
        <taxon>Agaricomycetidae</taxon>
        <taxon>Agaricales</taxon>
        <taxon>Pleurotineae</taxon>
        <taxon>Pleurotaceae</taxon>
        <taxon>Hohenbuehelia</taxon>
    </lineage>
</organism>
<sequence length="100" mass="10910">MTCDPCLRNPSEDFNVCLPTPTPPPILIEPAPSSHSIEETLRFEAAPTPCKSYTVDAIRHDLAIDMFEALDGAEDGNYRTENIVGHSTGYMCELQPGSTV</sequence>
<reference evidence="2" key="1">
    <citation type="submission" date="2024-06" db="EMBL/GenBank/DDBJ databases">
        <title>Multi-omics analyses provide insights into the biosynthesis of the anticancer antibiotic pleurotin in Hohenbuehelia grisea.</title>
        <authorList>
            <person name="Weaver J.A."/>
            <person name="Alberti F."/>
        </authorList>
    </citation>
    <scope>NUCLEOTIDE SEQUENCE [LARGE SCALE GENOMIC DNA]</scope>
    <source>
        <strain evidence="2">T-177</strain>
    </source>
</reference>
<comment type="caution">
    <text evidence="1">The sequence shown here is derived from an EMBL/GenBank/DDBJ whole genome shotgun (WGS) entry which is preliminary data.</text>
</comment>
<proteinExistence type="predicted"/>
<evidence type="ECO:0000313" key="1">
    <source>
        <dbReference type="EMBL" id="KAL0955347.1"/>
    </source>
</evidence>
<accession>A0ABR3JI37</accession>
<protein>
    <submittedName>
        <fullName evidence="1">Uncharacterized protein</fullName>
    </submittedName>
</protein>
<dbReference type="EMBL" id="JASNQZ010000006">
    <property type="protein sequence ID" value="KAL0955347.1"/>
    <property type="molecule type" value="Genomic_DNA"/>
</dbReference>